<reference evidence="8" key="1">
    <citation type="journal article" date="2016" name="Proc. Natl. Acad. Sci. U.S.A.">
        <title>Comparative genomics of biotechnologically important yeasts.</title>
        <authorList>
            <person name="Riley R."/>
            <person name="Haridas S."/>
            <person name="Wolfe K.H."/>
            <person name="Lopes M.R."/>
            <person name="Hittinger C.T."/>
            <person name="Goeker M."/>
            <person name="Salamov A.A."/>
            <person name="Wisecaver J.H."/>
            <person name="Long T.M."/>
            <person name="Calvey C.H."/>
            <person name="Aerts A.L."/>
            <person name="Barry K.W."/>
            <person name="Choi C."/>
            <person name="Clum A."/>
            <person name="Coughlan A.Y."/>
            <person name="Deshpande S."/>
            <person name="Douglass A.P."/>
            <person name="Hanson S.J."/>
            <person name="Klenk H.-P."/>
            <person name="LaButti K.M."/>
            <person name="Lapidus A."/>
            <person name="Lindquist E.A."/>
            <person name="Lipzen A.M."/>
            <person name="Meier-Kolthoff J.P."/>
            <person name="Ohm R.A."/>
            <person name="Otillar R.P."/>
            <person name="Pangilinan J.L."/>
            <person name="Peng Y."/>
            <person name="Rokas A."/>
            <person name="Rosa C.A."/>
            <person name="Scheuner C."/>
            <person name="Sibirny A.A."/>
            <person name="Slot J.C."/>
            <person name="Stielow J.B."/>
            <person name="Sun H."/>
            <person name="Kurtzman C.P."/>
            <person name="Blackwell M."/>
            <person name="Grigoriev I.V."/>
            <person name="Jeffries T.W."/>
        </authorList>
    </citation>
    <scope>NUCLEOTIDE SEQUENCE [LARGE SCALE GENOMIC DNA]</scope>
    <source>
        <strain evidence="8">NRRL Y-1626</strain>
    </source>
</reference>
<name>A0A1B7THZ0_9ASCO</name>
<dbReference type="OrthoDB" id="10248987at2759"/>
<dbReference type="GO" id="GO:0034227">
    <property type="term" value="P:tRNA thio-modification"/>
    <property type="evidence" value="ECO:0007669"/>
    <property type="project" value="UniProtKB-UniRule"/>
</dbReference>
<evidence type="ECO:0000256" key="3">
    <source>
        <dbReference type="ARBA" id="ARBA00022694"/>
    </source>
</evidence>
<dbReference type="InterPro" id="IPR012675">
    <property type="entry name" value="Beta-grasp_dom_sf"/>
</dbReference>
<evidence type="ECO:0000313" key="8">
    <source>
        <dbReference type="Proteomes" id="UP000092321"/>
    </source>
</evidence>
<dbReference type="CDD" id="cd01764">
    <property type="entry name" value="Ubl_Urm1"/>
    <property type="match status" value="1"/>
</dbReference>
<sequence>MGNNINIVVEFLGGLDSIFDNKRSYKVEVDNEEIVTLRDLIFKYIAKELLVKPEDNYSIYIQDDTIRPGILTLINDVDWELEDELDYVLQNRDVISFTSTLHGG</sequence>
<evidence type="ECO:0000313" key="7">
    <source>
        <dbReference type="EMBL" id="OBA28349.1"/>
    </source>
</evidence>
<dbReference type="Gene3D" id="3.10.20.30">
    <property type="match status" value="1"/>
</dbReference>
<dbReference type="GO" id="GO:0005829">
    <property type="term" value="C:cytosol"/>
    <property type="evidence" value="ECO:0007669"/>
    <property type="project" value="UniProtKB-UniRule"/>
</dbReference>
<comment type="similarity">
    <text evidence="5 6">Belongs to the URM1 family.</text>
</comment>
<comment type="subcellular location">
    <subcellularLocation>
        <location evidence="5 6">Cytoplasm</location>
    </subcellularLocation>
</comment>
<keyword evidence="2 5" id="KW-1017">Isopeptide bond</keyword>
<accession>A0A1B7THZ0</accession>
<feature type="modified residue" description="1-thioglycine" evidence="5">
    <location>
        <position position="104"/>
    </location>
</feature>
<protein>
    <recommendedName>
        <fullName evidence="5 6">Ubiquitin-related modifier 1</fullName>
    </recommendedName>
</protein>
<dbReference type="InterPro" id="IPR015221">
    <property type="entry name" value="Urm1"/>
</dbReference>
<dbReference type="AlphaFoldDB" id="A0A1B7THZ0"/>
<dbReference type="InterPro" id="IPR016155">
    <property type="entry name" value="Mopterin_synth/thiamin_S_b"/>
</dbReference>
<dbReference type="UniPathway" id="UPA00988"/>
<keyword evidence="3 5" id="KW-0819">tRNA processing</keyword>
<evidence type="ECO:0000256" key="5">
    <source>
        <dbReference type="HAMAP-Rule" id="MF_03048"/>
    </source>
</evidence>
<gene>
    <name evidence="5" type="primary">URM1</name>
    <name evidence="7" type="ORF">HANVADRAFT_47477</name>
</gene>
<evidence type="ECO:0000256" key="2">
    <source>
        <dbReference type="ARBA" id="ARBA00022499"/>
    </source>
</evidence>
<dbReference type="Pfam" id="PF09138">
    <property type="entry name" value="Urm1"/>
    <property type="match status" value="1"/>
</dbReference>
<dbReference type="SUPFAM" id="SSF54285">
    <property type="entry name" value="MoaD/ThiS"/>
    <property type="match status" value="1"/>
</dbReference>
<evidence type="ECO:0000256" key="6">
    <source>
        <dbReference type="RuleBase" id="RU361182"/>
    </source>
</evidence>
<comment type="pathway">
    <text evidence="5 6">tRNA modification; 5-methoxycarbonylmethyl-2-thiouridine-tRNA biosynthesis.</text>
</comment>
<organism evidence="7 8">
    <name type="scientific">Hanseniaspora valbyensis NRRL Y-1626</name>
    <dbReference type="NCBI Taxonomy" id="766949"/>
    <lineage>
        <taxon>Eukaryota</taxon>
        <taxon>Fungi</taxon>
        <taxon>Dikarya</taxon>
        <taxon>Ascomycota</taxon>
        <taxon>Saccharomycotina</taxon>
        <taxon>Saccharomycetes</taxon>
        <taxon>Saccharomycodales</taxon>
        <taxon>Saccharomycodaceae</taxon>
        <taxon>Hanseniaspora</taxon>
    </lineage>
</organism>
<evidence type="ECO:0000256" key="1">
    <source>
        <dbReference type="ARBA" id="ARBA00022490"/>
    </source>
</evidence>
<comment type="PTM">
    <text evidence="5">C-terminal thiocarboxylation occurs in 2 steps, it is first acyl-adenylated (-COAMP) via the hesA/moeB/thiF part of UBA4, then thiocarboxylated (-COSH) via the rhodanese domain of UBA4.</text>
</comment>
<comment type="caution">
    <text evidence="7">The sequence shown here is derived from an EMBL/GenBank/DDBJ whole genome shotgun (WGS) entry which is preliminary data.</text>
</comment>
<comment type="function">
    <text evidence="5">Acts as a sulfur carrier required for 2-thiolation of mcm(5)S(2)U at tRNA wobble positions of cytosolic tRNA(Lys), tRNA(Glu) and tRNA(Gln). Serves as sulfur donor in tRNA 2-thiolation reaction by being thiocarboxylated (-COSH) at its C-terminus by the MOCS3 homolog UBA4. The sulfur is then transferred to tRNA to form 2-thiolation of mcm(5)S(2)U. Prior mcm(5) tRNA modification by the elongator complex is required for 2-thiolation. Also acts as a ubiquitin-like protein (UBL) that is covalently conjugated via an isopeptide bond to lysine residues of target proteins such as AHP1. The thiocarboxylated form serves as substrate for conjugation and oxidative stress specifically induces the formation of UBL-protein conjugates.</text>
</comment>
<dbReference type="GO" id="GO:0032447">
    <property type="term" value="P:protein urmylation"/>
    <property type="evidence" value="ECO:0007669"/>
    <property type="project" value="UniProtKB-UniRule"/>
</dbReference>
<dbReference type="GO" id="GO:0002098">
    <property type="term" value="P:tRNA wobble uridine modification"/>
    <property type="evidence" value="ECO:0007669"/>
    <property type="project" value="UniProtKB-UniRule"/>
</dbReference>
<dbReference type="EMBL" id="LXPE01000004">
    <property type="protein sequence ID" value="OBA28349.1"/>
    <property type="molecule type" value="Genomic_DNA"/>
</dbReference>
<keyword evidence="8" id="KW-1185">Reference proteome</keyword>
<dbReference type="Proteomes" id="UP000092321">
    <property type="component" value="Unassembled WGS sequence"/>
</dbReference>
<keyword evidence="1 5" id="KW-0963">Cytoplasm</keyword>
<feature type="cross-link" description="Glycyl lysine isopeptide (Gly-Lys) (interchain with K-? in acceptor proteins)" evidence="5">
    <location>
        <position position="104"/>
    </location>
</feature>
<dbReference type="PANTHER" id="PTHR14986">
    <property type="entry name" value="RURM1 PROTEIN"/>
    <property type="match status" value="1"/>
</dbReference>
<evidence type="ECO:0000256" key="4">
    <source>
        <dbReference type="ARBA" id="ARBA00022786"/>
    </source>
</evidence>
<keyword evidence="4 5" id="KW-0833">Ubl conjugation pathway</keyword>
<dbReference type="PIRSF" id="PIRSF037379">
    <property type="entry name" value="Ubiquitin-related_modifier_1"/>
    <property type="match status" value="1"/>
</dbReference>
<proteinExistence type="inferred from homology"/>
<dbReference type="HAMAP" id="MF_03048">
    <property type="entry name" value="Urm1"/>
    <property type="match status" value="1"/>
</dbReference>